<evidence type="ECO:0000256" key="1">
    <source>
        <dbReference type="SAM" id="MobiDB-lite"/>
    </source>
</evidence>
<sequence length="61" mass="7416">RRDRYRRRIGARYSCSTHREKQMRPLLALPVERRHRARPSRPVCPLRQERGRVRRGSPLVL</sequence>
<protein>
    <submittedName>
        <fullName evidence="2">Uncharacterized protein</fullName>
    </submittedName>
</protein>
<feature type="non-terminal residue" evidence="2">
    <location>
        <position position="61"/>
    </location>
</feature>
<evidence type="ECO:0000313" key="2">
    <source>
        <dbReference type="EMBL" id="CAA9317559.1"/>
    </source>
</evidence>
<reference evidence="2" key="1">
    <citation type="submission" date="2020-02" db="EMBL/GenBank/DDBJ databases">
        <authorList>
            <person name="Meier V. D."/>
        </authorList>
    </citation>
    <scope>NUCLEOTIDE SEQUENCE</scope>
    <source>
        <strain evidence="2">AVDCRST_MAG71</strain>
    </source>
</reference>
<feature type="region of interest" description="Disordered" evidence="1">
    <location>
        <begin position="33"/>
        <end position="61"/>
    </location>
</feature>
<proteinExistence type="predicted"/>
<feature type="non-terminal residue" evidence="2">
    <location>
        <position position="1"/>
    </location>
</feature>
<gene>
    <name evidence="2" type="ORF">AVDCRST_MAG71-1102</name>
</gene>
<name>A0A6J4KXC8_9GAMM</name>
<dbReference type="EMBL" id="CADCUA010000289">
    <property type="protein sequence ID" value="CAA9317559.1"/>
    <property type="molecule type" value="Genomic_DNA"/>
</dbReference>
<organism evidence="2">
    <name type="scientific">uncultured Lysobacter sp</name>
    <dbReference type="NCBI Taxonomy" id="271060"/>
    <lineage>
        <taxon>Bacteria</taxon>
        <taxon>Pseudomonadati</taxon>
        <taxon>Pseudomonadota</taxon>
        <taxon>Gammaproteobacteria</taxon>
        <taxon>Lysobacterales</taxon>
        <taxon>Lysobacteraceae</taxon>
        <taxon>Lysobacter</taxon>
        <taxon>environmental samples</taxon>
    </lineage>
</organism>
<dbReference type="AlphaFoldDB" id="A0A6J4KXC8"/>
<accession>A0A6J4KXC8</accession>